<feature type="domain" description="Peptidase S8/S53" evidence="6">
    <location>
        <begin position="13"/>
        <end position="169"/>
    </location>
</feature>
<keyword evidence="4" id="KW-0720">Serine protease</keyword>
<dbReference type="PANTHER" id="PTHR43399">
    <property type="entry name" value="SUBTILISIN-RELATED"/>
    <property type="match status" value="1"/>
</dbReference>
<dbReference type="InterPro" id="IPR036852">
    <property type="entry name" value="Peptidase_S8/S53_dom_sf"/>
</dbReference>
<dbReference type="PANTHER" id="PTHR43399:SF4">
    <property type="entry name" value="CELL WALL-ASSOCIATED PROTEASE"/>
    <property type="match status" value="1"/>
</dbReference>
<dbReference type="SUPFAM" id="SSF52743">
    <property type="entry name" value="Subtilisin-like"/>
    <property type="match status" value="1"/>
</dbReference>
<dbReference type="InterPro" id="IPR000209">
    <property type="entry name" value="Peptidase_S8/S53_dom"/>
</dbReference>
<dbReference type="PROSITE" id="PS00136">
    <property type="entry name" value="SUBTILASE_ASP"/>
    <property type="match status" value="1"/>
</dbReference>
<dbReference type="InterPro" id="IPR022398">
    <property type="entry name" value="Peptidase_S8_His-AS"/>
</dbReference>
<name>A0A7Y6KA14_9BURK</name>
<evidence type="ECO:0000256" key="3">
    <source>
        <dbReference type="ARBA" id="ARBA00022801"/>
    </source>
</evidence>
<dbReference type="GO" id="GO:0004252">
    <property type="term" value="F:serine-type endopeptidase activity"/>
    <property type="evidence" value="ECO:0007669"/>
    <property type="project" value="InterPro"/>
</dbReference>
<evidence type="ECO:0000259" key="6">
    <source>
        <dbReference type="Pfam" id="PF00082"/>
    </source>
</evidence>
<dbReference type="PROSITE" id="PS00137">
    <property type="entry name" value="SUBTILASE_HIS"/>
    <property type="match status" value="1"/>
</dbReference>
<evidence type="ECO:0000256" key="1">
    <source>
        <dbReference type="ARBA" id="ARBA00011073"/>
    </source>
</evidence>
<dbReference type="GO" id="GO:0006508">
    <property type="term" value="P:proteolysis"/>
    <property type="evidence" value="ECO:0007669"/>
    <property type="project" value="UniProtKB-KW"/>
</dbReference>
<dbReference type="InterPro" id="IPR023827">
    <property type="entry name" value="Peptidase_S8_Asp-AS"/>
</dbReference>
<comment type="caution">
    <text evidence="5">Lacks conserved residue(s) required for the propagation of feature annotation.</text>
</comment>
<evidence type="ECO:0000313" key="7">
    <source>
        <dbReference type="EMBL" id="NUY06135.1"/>
    </source>
</evidence>
<dbReference type="GeneID" id="301107447"/>
<dbReference type="Proteomes" id="UP000594380">
    <property type="component" value="Unassembled WGS sequence"/>
</dbReference>
<evidence type="ECO:0000256" key="2">
    <source>
        <dbReference type="ARBA" id="ARBA00022670"/>
    </source>
</evidence>
<organism evidence="7 8">
    <name type="scientific">Paraburkholderia youngii</name>
    <dbReference type="NCBI Taxonomy" id="2782701"/>
    <lineage>
        <taxon>Bacteria</taxon>
        <taxon>Pseudomonadati</taxon>
        <taxon>Pseudomonadota</taxon>
        <taxon>Betaproteobacteria</taxon>
        <taxon>Burkholderiales</taxon>
        <taxon>Burkholderiaceae</taxon>
        <taxon>Paraburkholderia</taxon>
    </lineage>
</organism>
<comment type="caution">
    <text evidence="7">The sequence shown here is derived from an EMBL/GenBank/DDBJ whole genome shotgun (WGS) entry which is preliminary data.</text>
</comment>
<evidence type="ECO:0000256" key="4">
    <source>
        <dbReference type="ARBA" id="ARBA00022825"/>
    </source>
</evidence>
<dbReference type="PROSITE" id="PS51892">
    <property type="entry name" value="SUBTILASE"/>
    <property type="match status" value="1"/>
</dbReference>
<evidence type="ECO:0000313" key="8">
    <source>
        <dbReference type="Proteomes" id="UP000594380"/>
    </source>
</evidence>
<keyword evidence="2" id="KW-0645">Protease</keyword>
<dbReference type="PRINTS" id="PR00723">
    <property type="entry name" value="SUBTILISIN"/>
</dbReference>
<dbReference type="InterPro" id="IPR015500">
    <property type="entry name" value="Peptidase_S8_subtilisin-rel"/>
</dbReference>
<proteinExistence type="inferred from homology"/>
<dbReference type="Gene3D" id="3.40.50.200">
    <property type="entry name" value="Peptidase S8/S53 domain"/>
    <property type="match status" value="1"/>
</dbReference>
<dbReference type="InterPro" id="IPR051048">
    <property type="entry name" value="Peptidase_S8/S53_subtilisin"/>
</dbReference>
<dbReference type="EMBL" id="JAALDK010000004">
    <property type="protein sequence ID" value="NUY06135.1"/>
    <property type="molecule type" value="Genomic_DNA"/>
</dbReference>
<protein>
    <submittedName>
        <fullName evidence="7">S8 family serine peptidase</fullName>
    </submittedName>
</protein>
<comment type="similarity">
    <text evidence="1 5">Belongs to the peptidase S8 family.</text>
</comment>
<gene>
    <name evidence="7" type="ORF">G5S42_43175</name>
</gene>
<accession>A0A7Y6KA14</accession>
<evidence type="ECO:0000256" key="5">
    <source>
        <dbReference type="PROSITE-ProRule" id="PRU01240"/>
    </source>
</evidence>
<keyword evidence="3" id="KW-0378">Hydrolase</keyword>
<dbReference type="Pfam" id="PF00082">
    <property type="entry name" value="Peptidase_S8"/>
    <property type="match status" value="1"/>
</dbReference>
<sequence>MKAQYAYAMGFTGRGIKVGVLDSGVDTTHPELSGPRIHPVSTIGTYYEDGFQFYADDSTIPVKKGDVFNVPGSHVDDVNDSHGTEVSGAIGAARDGKGMQGVAFNADVYVANTNGTDDNREHGSNRLDYGYFTAAYDSLGKSGVRIVNQSWGQSSPIPAENLTDNVDQLKTAYRDSLNARAKVRKLG</sequence>
<reference evidence="7 8" key="1">
    <citation type="submission" date="2020-02" db="EMBL/GenBank/DDBJ databases">
        <title>Paraburkholderia simonii sp. nov. and Paraburkholderia youngii sp. nov. Brazilian and Mexican Mimosa-associated rhizobia.</title>
        <authorList>
            <person name="Mavima L."/>
            <person name="Beukes C.W."/>
            <person name="Chan W.Y."/>
            <person name="Palmer M."/>
            <person name="De Meyer S.E."/>
            <person name="James E.K."/>
            <person name="Venter S.N."/>
            <person name="Steenkamp E.T."/>
        </authorList>
    </citation>
    <scope>NUCLEOTIDE SEQUENCE [LARGE SCALE GENOMIC DNA]</scope>
    <source>
        <strain evidence="7 8">JPY169</strain>
    </source>
</reference>
<dbReference type="AlphaFoldDB" id="A0A7Y6KA14"/>
<dbReference type="RefSeq" id="WP_176112656.1">
    <property type="nucleotide sequence ID" value="NZ_JAALDK010000004.1"/>
</dbReference>